<dbReference type="Proteomes" id="UP000305131">
    <property type="component" value="Unassembled WGS sequence"/>
</dbReference>
<dbReference type="RefSeq" id="WP_138400575.1">
    <property type="nucleotide sequence ID" value="NZ_JBAFVI010000005.1"/>
</dbReference>
<protein>
    <submittedName>
        <fullName evidence="2">DUF4239 domain-containing protein</fullName>
    </submittedName>
</protein>
<keyword evidence="1" id="KW-1133">Transmembrane helix</keyword>
<name>A0A6C1KBS5_XANAU</name>
<evidence type="ECO:0000256" key="1">
    <source>
        <dbReference type="SAM" id="Phobius"/>
    </source>
</evidence>
<reference evidence="2 3" key="1">
    <citation type="submission" date="2019-05" db="EMBL/GenBank/DDBJ databases">
        <authorList>
            <person name="Zhou X."/>
        </authorList>
    </citation>
    <scope>NUCLEOTIDE SEQUENCE [LARGE SCALE GENOMIC DNA]</scope>
    <source>
        <strain evidence="2 3">DSM 432</strain>
    </source>
</reference>
<sequence>MDSLVIAGLVFVCLFGGAMGGMWASRRLKEQHLSKETQEAVKLGVGMVAAMASLILGLMTASVKGNFDSTSRDVQQYATYLITLDVALRHYGPDADAARAALRAYTSHALDETWPGQIEPLPAEPGQVGTGPATQVRVTSDVSEARLSQVGRLIRALDPKTPEQNDLRSEAVERYKSLSALRWVLIEESATQVPSIFTVVLIVWLTFIFMSFGLFSPINAVSVSVFLLCALSLGGAIFLILEMSTPFEGIIIIPPDAMQKALQHMVK</sequence>
<dbReference type="EMBL" id="VAUP01000035">
    <property type="protein sequence ID" value="TLX41709.1"/>
    <property type="molecule type" value="Genomic_DNA"/>
</dbReference>
<dbReference type="GeneID" id="95775041"/>
<comment type="caution">
    <text evidence="2">The sequence shown here is derived from an EMBL/GenBank/DDBJ whole genome shotgun (WGS) entry which is preliminary data.</text>
</comment>
<evidence type="ECO:0000313" key="3">
    <source>
        <dbReference type="Proteomes" id="UP000305131"/>
    </source>
</evidence>
<feature type="transmembrane region" description="Helical" evidence="1">
    <location>
        <begin position="44"/>
        <end position="63"/>
    </location>
</feature>
<dbReference type="Pfam" id="PF14023">
    <property type="entry name" value="Bestrophin-like"/>
    <property type="match status" value="1"/>
</dbReference>
<keyword evidence="1" id="KW-0812">Transmembrane</keyword>
<keyword evidence="1" id="KW-0472">Membrane</keyword>
<dbReference type="OrthoDB" id="4760162at2"/>
<proteinExistence type="predicted"/>
<gene>
    <name evidence="2" type="ORF">FBQ73_16430</name>
</gene>
<feature type="transmembrane region" description="Helical" evidence="1">
    <location>
        <begin position="221"/>
        <end position="241"/>
    </location>
</feature>
<dbReference type="InterPro" id="IPR025333">
    <property type="entry name" value="DUF4239"/>
</dbReference>
<organism evidence="2 3">
    <name type="scientific">Xanthobacter autotrophicus</name>
    <dbReference type="NCBI Taxonomy" id="280"/>
    <lineage>
        <taxon>Bacteria</taxon>
        <taxon>Pseudomonadati</taxon>
        <taxon>Pseudomonadota</taxon>
        <taxon>Alphaproteobacteria</taxon>
        <taxon>Hyphomicrobiales</taxon>
        <taxon>Xanthobacteraceae</taxon>
        <taxon>Xanthobacter</taxon>
    </lineage>
</organism>
<feature type="transmembrane region" description="Helical" evidence="1">
    <location>
        <begin position="196"/>
        <end position="215"/>
    </location>
</feature>
<dbReference type="AlphaFoldDB" id="A0A6C1KBS5"/>
<accession>A0A6C1KBS5</accession>
<evidence type="ECO:0000313" key="2">
    <source>
        <dbReference type="EMBL" id="TLX41709.1"/>
    </source>
</evidence>